<proteinExistence type="inferred from homology"/>
<evidence type="ECO:0000313" key="8">
    <source>
        <dbReference type="EMBL" id="KAH9314405.1"/>
    </source>
</evidence>
<reference evidence="8 9" key="1">
    <citation type="journal article" date="2021" name="Nat. Plants">
        <title>The Taxus genome provides insights into paclitaxel biosynthesis.</title>
        <authorList>
            <person name="Xiong X."/>
            <person name="Gou J."/>
            <person name="Liao Q."/>
            <person name="Li Y."/>
            <person name="Zhou Q."/>
            <person name="Bi G."/>
            <person name="Li C."/>
            <person name="Du R."/>
            <person name="Wang X."/>
            <person name="Sun T."/>
            <person name="Guo L."/>
            <person name="Liang H."/>
            <person name="Lu P."/>
            <person name="Wu Y."/>
            <person name="Zhang Z."/>
            <person name="Ro D.K."/>
            <person name="Shang Y."/>
            <person name="Huang S."/>
            <person name="Yan J."/>
        </authorList>
    </citation>
    <scope>NUCLEOTIDE SEQUENCE [LARGE SCALE GENOMIC DNA]</scope>
    <source>
        <strain evidence="8">Ta-2019</strain>
    </source>
</reference>
<evidence type="ECO:0000256" key="4">
    <source>
        <dbReference type="ARBA" id="ARBA00023787"/>
    </source>
</evidence>
<dbReference type="PANTHER" id="PTHR28630">
    <property type="match status" value="1"/>
</dbReference>
<dbReference type="Pfam" id="PF13911">
    <property type="entry name" value="AhpC-TSA_2"/>
    <property type="match status" value="1"/>
</dbReference>
<evidence type="ECO:0000256" key="3">
    <source>
        <dbReference type="ARBA" id="ARBA00023284"/>
    </source>
</evidence>
<dbReference type="EMBL" id="JAHRHJ020000005">
    <property type="protein sequence ID" value="KAH9314405.1"/>
    <property type="molecule type" value="Genomic_DNA"/>
</dbReference>
<protein>
    <recommendedName>
        <fullName evidence="5">Peroxiredoxin-like 2A</fullName>
    </recommendedName>
    <alternativeName>
        <fullName evidence="7">Peroxiredoxin-like 2 activated in M-CSF stimulated monocytes</fullName>
    </alternativeName>
    <alternativeName>
        <fullName evidence="6">Redox-regulatory protein FAM213A</fullName>
    </alternativeName>
</protein>
<dbReference type="AlphaFoldDB" id="A0AA38LAK1"/>
<feature type="non-terminal residue" evidence="8">
    <location>
        <position position="1"/>
    </location>
</feature>
<evidence type="ECO:0000256" key="1">
    <source>
        <dbReference type="ARBA" id="ARBA00004496"/>
    </source>
</evidence>
<evidence type="ECO:0000256" key="7">
    <source>
        <dbReference type="ARBA" id="ARBA00032129"/>
    </source>
</evidence>
<keyword evidence="3" id="KW-0676">Redox-active center</keyword>
<name>A0AA38LAK1_TAXCH</name>
<accession>A0AA38LAK1</accession>
<keyword evidence="9" id="KW-1185">Reference proteome</keyword>
<evidence type="ECO:0000256" key="2">
    <source>
        <dbReference type="ARBA" id="ARBA00022490"/>
    </source>
</evidence>
<gene>
    <name evidence="8" type="ORF">KI387_023032</name>
</gene>
<dbReference type="Proteomes" id="UP000824469">
    <property type="component" value="Unassembled WGS sequence"/>
</dbReference>
<evidence type="ECO:0000256" key="5">
    <source>
        <dbReference type="ARBA" id="ARBA00023849"/>
    </source>
</evidence>
<keyword evidence="2" id="KW-0963">Cytoplasm</keyword>
<dbReference type="GO" id="GO:0005737">
    <property type="term" value="C:cytoplasm"/>
    <property type="evidence" value="ECO:0007669"/>
    <property type="project" value="UniProtKB-SubCell"/>
</dbReference>
<comment type="caution">
    <text evidence="8">The sequence shown here is derived from an EMBL/GenBank/DDBJ whole genome shotgun (WGS) entry which is preliminary data.</text>
</comment>
<sequence>MASYSVEDFVGNGALKEAVKYLVSEGWDDVPTLKMMDARDMEAHNLTREQRDALEIRTYLHDRSLMEYADNLESSGKSLPELMSTDPRVLSSQYGMKRGHVARFIDRSTACGIAMPPTMVLPARKKMGTSISGVSDFSISPSVQTLKSNIPTKAPGSAPFRASMTRDISYKAQSEQRNAIMKGIVAAAPPDPRFCGLVKAPHVGEDVVPHSVIEGISIKKLTPEYKVGMETWAPGDLRSPPPMRAGDLWLDKPAVVLCIRRPGCVMCRAEAHQIYARKPLFDAMGFQLIAVLHEFIDAEVKEFWPRYWGGIVAVDLQKDFFRALGGGNLPTEGFITGFLFNKRAIDNYRRAKAMGIQTNYKGEGTVKGGLLVIGSGKTGVAYQFVERNFGDSAPLGEVIEICSKIQ</sequence>
<comment type="subcellular location">
    <subcellularLocation>
        <location evidence="1">Cytoplasm</location>
    </subcellularLocation>
</comment>
<dbReference type="PANTHER" id="PTHR28630:SF31">
    <property type="entry name" value="PEROXIREDOXIN-LIKE 2A"/>
    <property type="match status" value="1"/>
</dbReference>
<comment type="similarity">
    <text evidence="4">Belongs to the peroxiredoxin-like PRXL2 family. PRXL2A subfamily.</text>
</comment>
<evidence type="ECO:0000256" key="6">
    <source>
        <dbReference type="ARBA" id="ARBA00032058"/>
    </source>
</evidence>
<dbReference type="InterPro" id="IPR032801">
    <property type="entry name" value="PXL2A/B/C"/>
</dbReference>
<evidence type="ECO:0000313" key="9">
    <source>
        <dbReference type="Proteomes" id="UP000824469"/>
    </source>
</evidence>
<dbReference type="OMA" id="CRAEAHK"/>
<organism evidence="8 9">
    <name type="scientific">Taxus chinensis</name>
    <name type="common">Chinese yew</name>
    <name type="synonym">Taxus wallichiana var. chinensis</name>
    <dbReference type="NCBI Taxonomy" id="29808"/>
    <lineage>
        <taxon>Eukaryota</taxon>
        <taxon>Viridiplantae</taxon>
        <taxon>Streptophyta</taxon>
        <taxon>Embryophyta</taxon>
        <taxon>Tracheophyta</taxon>
        <taxon>Spermatophyta</taxon>
        <taxon>Pinopsida</taxon>
        <taxon>Pinidae</taxon>
        <taxon>Conifers II</taxon>
        <taxon>Cupressales</taxon>
        <taxon>Taxaceae</taxon>
        <taxon>Taxus</taxon>
    </lineage>
</organism>